<protein>
    <submittedName>
        <fullName evidence="1">DUF2744 domain-containing protein</fullName>
    </submittedName>
</protein>
<comment type="caution">
    <text evidence="1">The sequence shown here is derived from an EMBL/GenBank/DDBJ whole genome shotgun (WGS) entry which is preliminary data.</text>
</comment>
<organism evidence="1 2">
    <name type="scientific">Rhodococcus baikonurensis</name>
    <dbReference type="NCBI Taxonomy" id="172041"/>
    <lineage>
        <taxon>Bacteria</taxon>
        <taxon>Bacillati</taxon>
        <taxon>Actinomycetota</taxon>
        <taxon>Actinomycetes</taxon>
        <taxon>Mycobacteriales</taxon>
        <taxon>Nocardiaceae</taxon>
        <taxon>Rhodococcus</taxon>
        <taxon>Rhodococcus erythropolis group</taxon>
    </lineage>
</organism>
<evidence type="ECO:0000313" key="1">
    <source>
        <dbReference type="EMBL" id="MFB9778839.1"/>
    </source>
</evidence>
<reference evidence="1 2" key="1">
    <citation type="submission" date="2024-09" db="EMBL/GenBank/DDBJ databases">
        <authorList>
            <person name="Sun Q."/>
            <person name="Mori K."/>
        </authorList>
    </citation>
    <scope>NUCLEOTIDE SEQUENCE [LARGE SCALE GENOMIC DNA]</scope>
    <source>
        <strain evidence="1 2">JCM 11411</strain>
    </source>
</reference>
<accession>A0ABV5X930</accession>
<keyword evidence="2" id="KW-1185">Reference proteome</keyword>
<dbReference type="EMBL" id="JBHMAS010000004">
    <property type="protein sequence ID" value="MFB9778839.1"/>
    <property type="molecule type" value="Genomic_DNA"/>
</dbReference>
<gene>
    <name evidence="1" type="ORF">ACFFQ6_04050</name>
</gene>
<dbReference type="Pfam" id="PF10910">
    <property type="entry name" value="Phage_gene29"/>
    <property type="match status" value="1"/>
</dbReference>
<name>A0ABV5X930_9NOCA</name>
<proteinExistence type="predicted"/>
<dbReference type="InterPro" id="IPR021226">
    <property type="entry name" value="Phage_gene29"/>
</dbReference>
<dbReference type="Proteomes" id="UP001589587">
    <property type="component" value="Unassembled WGS sequence"/>
</dbReference>
<evidence type="ECO:0000313" key="2">
    <source>
        <dbReference type="Proteomes" id="UP001589587"/>
    </source>
</evidence>
<sequence length="147" mass="16097">MAIPTQATADMDDPEEHALWALMGSITTPDGDALITTEECLRKASSILTRAGFRHHPELQEIKQIIPGGMESVHWMGVGAVEWVDIDTPDPELTPAPVSDAIDLDAMSGSDLIRLAERLQERGVIRPPEESVPTEDVAQVRTIEVDY</sequence>
<dbReference type="RefSeq" id="WP_378373941.1">
    <property type="nucleotide sequence ID" value="NZ_JBHMAS010000004.1"/>
</dbReference>